<feature type="non-terminal residue" evidence="2">
    <location>
        <position position="1"/>
    </location>
</feature>
<feature type="region of interest" description="Disordered" evidence="1">
    <location>
        <begin position="28"/>
        <end position="53"/>
    </location>
</feature>
<accession>X1P264</accession>
<dbReference type="EMBL" id="BARV01034769">
    <property type="protein sequence ID" value="GAI50417.1"/>
    <property type="molecule type" value="Genomic_DNA"/>
</dbReference>
<dbReference type="AlphaFoldDB" id="X1P264"/>
<dbReference type="SUPFAM" id="SSF88874">
    <property type="entry name" value="Receptor-binding domain of short tail fibre protein gp12"/>
    <property type="match status" value="1"/>
</dbReference>
<organism evidence="2">
    <name type="scientific">marine sediment metagenome</name>
    <dbReference type="NCBI Taxonomy" id="412755"/>
    <lineage>
        <taxon>unclassified sequences</taxon>
        <taxon>metagenomes</taxon>
        <taxon>ecological metagenomes</taxon>
    </lineage>
</organism>
<evidence type="ECO:0000256" key="1">
    <source>
        <dbReference type="SAM" id="MobiDB-lite"/>
    </source>
</evidence>
<evidence type="ECO:0000313" key="2">
    <source>
        <dbReference type="EMBL" id="GAI50417.1"/>
    </source>
</evidence>
<sequence length="114" mass="12016">PAGYVICDGGNSIPNLLTRFVQGVATAGTNPGTTGGSTSKSHVSHTHTMGTHRHDAHSYIRLANLTSGSTEVIFSSTSATAHSLEDPGDTNSRTVTAHSDIRPLFYDIAYLMKT</sequence>
<reference evidence="2" key="1">
    <citation type="journal article" date="2014" name="Front. Microbiol.">
        <title>High frequency of phylogenetically diverse reductive dehalogenase-homologous genes in deep subseafloor sedimentary metagenomes.</title>
        <authorList>
            <person name="Kawai M."/>
            <person name="Futagami T."/>
            <person name="Toyoda A."/>
            <person name="Takaki Y."/>
            <person name="Nishi S."/>
            <person name="Hori S."/>
            <person name="Arai W."/>
            <person name="Tsubouchi T."/>
            <person name="Morono Y."/>
            <person name="Uchiyama I."/>
            <person name="Ito T."/>
            <person name="Fujiyama A."/>
            <person name="Inagaki F."/>
            <person name="Takami H."/>
        </authorList>
    </citation>
    <scope>NUCLEOTIDE SEQUENCE</scope>
    <source>
        <strain evidence="2">Expedition CK06-06</strain>
    </source>
</reference>
<gene>
    <name evidence="2" type="ORF">S06H3_54381</name>
</gene>
<name>X1P264_9ZZZZ</name>
<evidence type="ECO:0008006" key="3">
    <source>
        <dbReference type="Google" id="ProtNLM"/>
    </source>
</evidence>
<feature type="compositionally biased region" description="Low complexity" evidence="1">
    <location>
        <begin position="28"/>
        <end position="41"/>
    </location>
</feature>
<proteinExistence type="predicted"/>
<comment type="caution">
    <text evidence="2">The sequence shown here is derived from an EMBL/GenBank/DDBJ whole genome shotgun (WGS) entry which is preliminary data.</text>
</comment>
<protein>
    <recommendedName>
        <fullName evidence="3">Phage tail collar domain-containing protein</fullName>
    </recommendedName>
</protein>
<feature type="compositionally biased region" description="Basic residues" evidence="1">
    <location>
        <begin position="42"/>
        <end position="51"/>
    </location>
</feature>